<dbReference type="AlphaFoldDB" id="A0A7R9H3P4"/>
<reference evidence="1" key="1">
    <citation type="submission" date="2020-11" db="EMBL/GenBank/DDBJ databases">
        <authorList>
            <person name="Tran Van P."/>
        </authorList>
    </citation>
    <scope>NUCLEOTIDE SEQUENCE</scope>
</reference>
<name>A0A7R9H3P4_TIMPO</name>
<proteinExistence type="predicted"/>
<accession>A0A7R9H3P4</accession>
<protein>
    <submittedName>
        <fullName evidence="1">Uncharacterized protein</fullName>
    </submittedName>
</protein>
<gene>
    <name evidence="1" type="ORF">TPSB3V08_LOCUS5517</name>
</gene>
<evidence type="ECO:0000313" key="1">
    <source>
        <dbReference type="EMBL" id="CAD7406645.1"/>
    </source>
</evidence>
<organism evidence="1">
    <name type="scientific">Timema poppense</name>
    <name type="common">Walking stick</name>
    <dbReference type="NCBI Taxonomy" id="170557"/>
    <lineage>
        <taxon>Eukaryota</taxon>
        <taxon>Metazoa</taxon>
        <taxon>Ecdysozoa</taxon>
        <taxon>Arthropoda</taxon>
        <taxon>Hexapoda</taxon>
        <taxon>Insecta</taxon>
        <taxon>Pterygota</taxon>
        <taxon>Neoptera</taxon>
        <taxon>Polyneoptera</taxon>
        <taxon>Phasmatodea</taxon>
        <taxon>Timematodea</taxon>
        <taxon>Timematoidea</taxon>
        <taxon>Timematidae</taxon>
        <taxon>Timema</taxon>
    </lineage>
</organism>
<dbReference type="EMBL" id="OD002950">
    <property type="protein sequence ID" value="CAD7406645.1"/>
    <property type="molecule type" value="Genomic_DNA"/>
</dbReference>
<sequence>MSLSERFQPSKLRDYFVTLTNLLSVKMPGRVTMCYVLLVWRVVPAWTEDVYVKKIESSIPRYQQLQQEQNLTWAELEHIVRHVVEYWTHEPNRTLCIDKVASARAENLFMVVERLKNKSVNSSMPEDPPAQR</sequence>